<dbReference type="Proteomes" id="UP000825388">
    <property type="component" value="Unassembled WGS sequence"/>
</dbReference>
<comment type="caution">
    <text evidence="2">The sequence shown here is derived from an EMBL/GenBank/DDBJ whole genome shotgun (WGS) entry which is preliminary data.</text>
</comment>
<protein>
    <submittedName>
        <fullName evidence="2">Uncharacterized protein</fullName>
    </submittedName>
</protein>
<organism evidence="2 3">
    <name type="scientific">Xanthomonas citri pv. sesbaniae</name>
    <dbReference type="NCBI Taxonomy" id="473425"/>
    <lineage>
        <taxon>Bacteria</taxon>
        <taxon>Pseudomonadati</taxon>
        <taxon>Pseudomonadota</taxon>
        <taxon>Gammaproteobacteria</taxon>
        <taxon>Lysobacterales</taxon>
        <taxon>Lysobacteraceae</taxon>
        <taxon>Xanthomonas</taxon>
    </lineage>
</organism>
<evidence type="ECO:0000313" key="3">
    <source>
        <dbReference type="Proteomes" id="UP000825388"/>
    </source>
</evidence>
<reference evidence="2" key="1">
    <citation type="submission" date="2015-12" db="EMBL/GenBank/DDBJ databases">
        <authorList>
            <person name="Bansal K."/>
            <person name="Midha S."/>
            <person name="Patil P.B."/>
        </authorList>
    </citation>
    <scope>NUCLEOTIDE SEQUENCE</scope>
    <source>
        <strain evidence="2">LMG867</strain>
    </source>
</reference>
<feature type="region of interest" description="Disordered" evidence="1">
    <location>
        <begin position="173"/>
        <end position="197"/>
    </location>
</feature>
<name>A0AAW4RP68_XANCI</name>
<gene>
    <name evidence="2" type="ORF">Xseb_16540</name>
</gene>
<dbReference type="RefSeq" id="WP_089113710.1">
    <property type="nucleotide sequence ID" value="NZ_LOKL01000131.1"/>
</dbReference>
<evidence type="ECO:0000256" key="1">
    <source>
        <dbReference type="SAM" id="MobiDB-lite"/>
    </source>
</evidence>
<dbReference type="AlphaFoldDB" id="A0AAW4RP68"/>
<evidence type="ECO:0000313" key="2">
    <source>
        <dbReference type="EMBL" id="MBZ3925586.1"/>
    </source>
</evidence>
<sequence length="197" mass="21902">MKPQTLTCPKDPRYTIELDYRESHPADPGVGTPAMVHGPHGTHGTFACVTDTGWLNEGDRNGHELPPSVLSWLEDRREHVERYVNAAFKFAKNPRSGKGDASDKPVEILDITVESEGDYVDEVEIISSSVDDDQMEFLLQSGDGVIYARDQNGVVIEVWLDMDEQSLVARPVKETASGMEPMSDDEWREHLPPGLSP</sequence>
<dbReference type="EMBL" id="LOKL01000131">
    <property type="protein sequence ID" value="MBZ3925586.1"/>
    <property type="molecule type" value="Genomic_DNA"/>
</dbReference>
<proteinExistence type="predicted"/>
<accession>A0AAW4RP68</accession>